<keyword evidence="2" id="KW-1185">Reference proteome</keyword>
<protein>
    <submittedName>
        <fullName evidence="1">Uncharacterized protein</fullName>
    </submittedName>
</protein>
<name>A0ABQ9VI91_SAGOE</name>
<evidence type="ECO:0000313" key="2">
    <source>
        <dbReference type="Proteomes" id="UP001266305"/>
    </source>
</evidence>
<accession>A0ABQ9VI91</accession>
<evidence type="ECO:0000313" key="1">
    <source>
        <dbReference type="EMBL" id="KAK2109069.1"/>
    </source>
</evidence>
<proteinExistence type="predicted"/>
<dbReference type="SUPFAM" id="SSF81321">
    <property type="entry name" value="Family A G protein-coupled receptor-like"/>
    <property type="match status" value="1"/>
</dbReference>
<reference evidence="1 2" key="1">
    <citation type="submission" date="2023-05" db="EMBL/GenBank/DDBJ databases">
        <title>B98-5 Cell Line De Novo Hybrid Assembly: An Optical Mapping Approach.</title>
        <authorList>
            <person name="Kananen K."/>
            <person name="Auerbach J.A."/>
            <person name="Kautto E."/>
            <person name="Blachly J.S."/>
        </authorList>
    </citation>
    <scope>NUCLEOTIDE SEQUENCE [LARGE SCALE GENOMIC DNA]</scope>
    <source>
        <strain evidence="1">B95-8</strain>
        <tissue evidence="1">Cell line</tissue>
    </source>
</reference>
<comment type="caution">
    <text evidence="1">The sequence shown here is derived from an EMBL/GenBank/DDBJ whole genome shotgun (WGS) entry which is preliminary data.</text>
</comment>
<dbReference type="Proteomes" id="UP001266305">
    <property type="component" value="Unassembled WGS sequence"/>
</dbReference>
<sequence>MKLWMEIHLIVAETPPSPGTMSNQTLVTEFILQGFAEHPEYRVLLFSCFLFLYSGALTGHSAHLASLLLWPLPSSRASLLLPPALTTVAFYPSVHLPGTSAPAVPSAWNTAAPMFPSQPPPGATAPSDGGP</sequence>
<gene>
    <name evidence="1" type="ORF">P7K49_014234</name>
</gene>
<organism evidence="1 2">
    <name type="scientific">Saguinus oedipus</name>
    <name type="common">Cotton-top tamarin</name>
    <name type="synonym">Oedipomidas oedipus</name>
    <dbReference type="NCBI Taxonomy" id="9490"/>
    <lineage>
        <taxon>Eukaryota</taxon>
        <taxon>Metazoa</taxon>
        <taxon>Chordata</taxon>
        <taxon>Craniata</taxon>
        <taxon>Vertebrata</taxon>
        <taxon>Euteleostomi</taxon>
        <taxon>Mammalia</taxon>
        <taxon>Eutheria</taxon>
        <taxon>Euarchontoglires</taxon>
        <taxon>Primates</taxon>
        <taxon>Haplorrhini</taxon>
        <taxon>Platyrrhini</taxon>
        <taxon>Cebidae</taxon>
        <taxon>Callitrichinae</taxon>
        <taxon>Saguinus</taxon>
    </lineage>
</organism>
<dbReference type="EMBL" id="JASSZA010000006">
    <property type="protein sequence ID" value="KAK2109069.1"/>
    <property type="molecule type" value="Genomic_DNA"/>
</dbReference>